<dbReference type="InterPro" id="IPR036388">
    <property type="entry name" value="WH-like_DNA-bd_sf"/>
</dbReference>
<protein>
    <submittedName>
        <fullName evidence="5">DNA-binding HxlR family transcriptional regulator</fullName>
    </submittedName>
</protein>
<reference evidence="5 6" key="1">
    <citation type="submission" date="2020-08" db="EMBL/GenBank/DDBJ databases">
        <title>Genomic Encyclopedia of Type Strains, Phase IV (KMG-IV): sequencing the most valuable type-strain genomes for metagenomic binning, comparative biology and taxonomic classification.</title>
        <authorList>
            <person name="Goeker M."/>
        </authorList>
    </citation>
    <scope>NUCLEOTIDE SEQUENCE [LARGE SCALE GENOMIC DNA]</scope>
    <source>
        <strain evidence="5 6">DSM 14552</strain>
    </source>
</reference>
<dbReference type="SUPFAM" id="SSF46785">
    <property type="entry name" value="Winged helix' DNA-binding domain"/>
    <property type="match status" value="1"/>
</dbReference>
<dbReference type="InterPro" id="IPR036390">
    <property type="entry name" value="WH_DNA-bd_sf"/>
</dbReference>
<evidence type="ECO:0000256" key="3">
    <source>
        <dbReference type="ARBA" id="ARBA00023163"/>
    </source>
</evidence>
<dbReference type="PROSITE" id="PS51118">
    <property type="entry name" value="HTH_HXLR"/>
    <property type="match status" value="1"/>
</dbReference>
<keyword evidence="2 5" id="KW-0238">DNA-binding</keyword>
<proteinExistence type="predicted"/>
<dbReference type="EMBL" id="JACICY010000001">
    <property type="protein sequence ID" value="MBB3859562.1"/>
    <property type="molecule type" value="Genomic_DNA"/>
</dbReference>
<evidence type="ECO:0000313" key="5">
    <source>
        <dbReference type="EMBL" id="MBB3859562.1"/>
    </source>
</evidence>
<accession>A0A7W6EUU6</accession>
<keyword evidence="1" id="KW-0805">Transcription regulation</keyword>
<sequence length="164" mass="18744">MATPPFRRQSPIHISHCTLAASFDFLGDRWSLLILRSALFGVRRYDDFHTEIGIPRTVLADRLKRLIASGLMTQQDYKADGSRPRKEYCLTEMGEALRLPFLAMREWSDHWVGQGRTPPMRLVRPSDGSEIHVAFVDDKGRIVPPDDLAARFEDWAPHARDSAE</sequence>
<dbReference type="AlphaFoldDB" id="A0A7W6EUU6"/>
<keyword evidence="3" id="KW-0804">Transcription</keyword>
<evidence type="ECO:0000259" key="4">
    <source>
        <dbReference type="PROSITE" id="PS51118"/>
    </source>
</evidence>
<organism evidence="5 6">
    <name type="scientific">Novosphingobium hassiacum</name>
    <dbReference type="NCBI Taxonomy" id="173676"/>
    <lineage>
        <taxon>Bacteria</taxon>
        <taxon>Pseudomonadati</taxon>
        <taxon>Pseudomonadota</taxon>
        <taxon>Alphaproteobacteria</taxon>
        <taxon>Sphingomonadales</taxon>
        <taxon>Sphingomonadaceae</taxon>
        <taxon>Novosphingobium</taxon>
    </lineage>
</organism>
<dbReference type="GO" id="GO:0003677">
    <property type="term" value="F:DNA binding"/>
    <property type="evidence" value="ECO:0007669"/>
    <property type="project" value="UniProtKB-KW"/>
</dbReference>
<dbReference type="Proteomes" id="UP000562395">
    <property type="component" value="Unassembled WGS sequence"/>
</dbReference>
<gene>
    <name evidence="5" type="ORF">GGQ88_000802</name>
</gene>
<dbReference type="Gene3D" id="1.10.10.10">
    <property type="entry name" value="Winged helix-like DNA-binding domain superfamily/Winged helix DNA-binding domain"/>
    <property type="match status" value="1"/>
</dbReference>
<evidence type="ECO:0000256" key="1">
    <source>
        <dbReference type="ARBA" id="ARBA00023015"/>
    </source>
</evidence>
<evidence type="ECO:0000256" key="2">
    <source>
        <dbReference type="ARBA" id="ARBA00023125"/>
    </source>
</evidence>
<evidence type="ECO:0000313" key="6">
    <source>
        <dbReference type="Proteomes" id="UP000562395"/>
    </source>
</evidence>
<feature type="domain" description="HTH hxlR-type" evidence="4">
    <location>
        <begin position="17"/>
        <end position="116"/>
    </location>
</feature>
<dbReference type="Pfam" id="PF01638">
    <property type="entry name" value="HxlR"/>
    <property type="match status" value="1"/>
</dbReference>
<dbReference type="InterPro" id="IPR002577">
    <property type="entry name" value="HTH_HxlR"/>
</dbReference>
<keyword evidence="6" id="KW-1185">Reference proteome</keyword>
<dbReference type="PANTHER" id="PTHR33204:SF18">
    <property type="entry name" value="TRANSCRIPTIONAL REGULATORY PROTEIN"/>
    <property type="match status" value="1"/>
</dbReference>
<comment type="caution">
    <text evidence="5">The sequence shown here is derived from an EMBL/GenBank/DDBJ whole genome shotgun (WGS) entry which is preliminary data.</text>
</comment>
<dbReference type="PANTHER" id="PTHR33204">
    <property type="entry name" value="TRANSCRIPTIONAL REGULATOR, MARR FAMILY"/>
    <property type="match status" value="1"/>
</dbReference>
<name>A0A7W6EUU6_9SPHN</name>
<dbReference type="RefSeq" id="WP_183611788.1">
    <property type="nucleotide sequence ID" value="NZ_JACICY010000001.1"/>
</dbReference>